<dbReference type="Gene3D" id="3.10.129.10">
    <property type="entry name" value="Hotdog Thioesterase"/>
    <property type="match status" value="1"/>
</dbReference>
<dbReference type="RefSeq" id="WP_068040135.1">
    <property type="nucleotide sequence ID" value="NZ_JAAXOO010000002.1"/>
</dbReference>
<evidence type="ECO:0000256" key="1">
    <source>
        <dbReference type="ARBA" id="ARBA00005254"/>
    </source>
</evidence>
<comment type="similarity">
    <text evidence="1">Belongs to the enoyl-CoA hydratase/isomerase family.</text>
</comment>
<organism evidence="3 4">
    <name type="scientific">Nocardia speluncae</name>
    <dbReference type="NCBI Taxonomy" id="419477"/>
    <lineage>
        <taxon>Bacteria</taxon>
        <taxon>Bacillati</taxon>
        <taxon>Actinomycetota</taxon>
        <taxon>Actinomycetes</taxon>
        <taxon>Mycobacteriales</taxon>
        <taxon>Nocardiaceae</taxon>
        <taxon>Nocardia</taxon>
    </lineage>
</organism>
<dbReference type="Proteomes" id="UP000565715">
    <property type="component" value="Unassembled WGS sequence"/>
</dbReference>
<evidence type="ECO:0000313" key="3">
    <source>
        <dbReference type="EMBL" id="NKY33288.1"/>
    </source>
</evidence>
<accession>A0A846XB80</accession>
<evidence type="ECO:0000259" key="2">
    <source>
        <dbReference type="Pfam" id="PF01575"/>
    </source>
</evidence>
<reference evidence="3 4" key="1">
    <citation type="submission" date="2020-04" db="EMBL/GenBank/DDBJ databases">
        <title>MicrobeNet Type strains.</title>
        <authorList>
            <person name="Nicholson A.C."/>
        </authorList>
    </citation>
    <scope>NUCLEOTIDE SEQUENCE [LARGE SCALE GENOMIC DNA]</scope>
    <source>
        <strain evidence="3 4">DSM 45078</strain>
    </source>
</reference>
<sequence length="138" mass="14720">MKKCQVGDRLPELKIAVTTMLVVSGALATRDFQPVHHDRDAARAAGTKDIFMNILTTNGLVSRYITEWAGPYAQLSKMKIGLGAPNFPGDCLIFTGSVADIAEDGTVRAEVEGRNSLGVHVSATVHLTWVTEGVPANA</sequence>
<dbReference type="InterPro" id="IPR029069">
    <property type="entry name" value="HotDog_dom_sf"/>
</dbReference>
<dbReference type="AlphaFoldDB" id="A0A846XB80"/>
<proteinExistence type="inferred from homology"/>
<dbReference type="Pfam" id="PF01575">
    <property type="entry name" value="MaoC_dehydratas"/>
    <property type="match status" value="1"/>
</dbReference>
<dbReference type="SUPFAM" id="SSF54637">
    <property type="entry name" value="Thioesterase/thiol ester dehydrase-isomerase"/>
    <property type="match status" value="1"/>
</dbReference>
<protein>
    <submittedName>
        <fullName evidence="3">MaoC family dehydratase</fullName>
    </submittedName>
</protein>
<dbReference type="EMBL" id="JAAXOO010000002">
    <property type="protein sequence ID" value="NKY33288.1"/>
    <property type="molecule type" value="Genomic_DNA"/>
</dbReference>
<dbReference type="CDD" id="cd03455">
    <property type="entry name" value="SAV4209"/>
    <property type="match status" value="1"/>
</dbReference>
<dbReference type="InterPro" id="IPR002539">
    <property type="entry name" value="MaoC-like_dom"/>
</dbReference>
<comment type="caution">
    <text evidence="3">The sequence shown here is derived from an EMBL/GenBank/DDBJ whole genome shotgun (WGS) entry which is preliminary data.</text>
</comment>
<keyword evidence="4" id="KW-1185">Reference proteome</keyword>
<name>A0A846XB80_9NOCA</name>
<evidence type="ECO:0000313" key="4">
    <source>
        <dbReference type="Proteomes" id="UP000565715"/>
    </source>
</evidence>
<feature type="domain" description="MaoC-like" evidence="2">
    <location>
        <begin position="13"/>
        <end position="114"/>
    </location>
</feature>
<gene>
    <name evidence="3" type="ORF">HGA13_09425</name>
</gene>